<comment type="caution">
    <text evidence="5">Lacks conserved residue(s) required for the propagation of feature annotation.</text>
</comment>
<dbReference type="RefSeq" id="WP_004179346.1">
    <property type="nucleotide sequence ID" value="NZ_CP021106.3"/>
</dbReference>
<dbReference type="PANTHER" id="PTHR21060:SF15">
    <property type="entry name" value="ACETATE KINASE-RELATED"/>
    <property type="match status" value="1"/>
</dbReference>
<evidence type="ECO:0000256" key="1">
    <source>
        <dbReference type="ARBA" id="ARBA00022679"/>
    </source>
</evidence>
<evidence type="ECO:0000313" key="7">
    <source>
        <dbReference type="EMBL" id="ARO88609.1"/>
    </source>
</evidence>
<dbReference type="GO" id="GO:0006085">
    <property type="term" value="P:acetyl-CoA biosynthetic process"/>
    <property type="evidence" value="ECO:0007669"/>
    <property type="project" value="UniProtKB-UniRule"/>
</dbReference>
<keyword evidence="5" id="KW-0963">Cytoplasm</keyword>
<keyword evidence="5" id="KW-0479">Metal-binding</keyword>
<dbReference type="SUPFAM" id="SSF53067">
    <property type="entry name" value="Actin-like ATPase domain"/>
    <property type="match status" value="2"/>
</dbReference>
<reference evidence="7 8" key="1">
    <citation type="journal article" date="2015" name="Int. J. Syst. Evol. Microbiol.">
        <title>Nitrosospira lacus sp. nov., a psychrotolerant, ammonia-oxidizing bacterium from sandy lake sediment.</title>
        <authorList>
            <person name="Urakawa H."/>
            <person name="Garcia J.C."/>
            <person name="Nielsen J.L."/>
            <person name="Le V.Q."/>
            <person name="Kozlowski J.A."/>
            <person name="Stein L.Y."/>
            <person name="Lim C.K."/>
            <person name="Pommerening-Roser A."/>
            <person name="Martens-Habbena W."/>
            <person name="Stahl D.A."/>
            <person name="Klotz M.G."/>
        </authorList>
    </citation>
    <scope>NUCLEOTIDE SEQUENCE [LARGE SCALE GENOMIC DNA]</scope>
    <source>
        <strain evidence="7 8">APG3</strain>
    </source>
</reference>
<keyword evidence="2 5" id="KW-0547">Nucleotide-binding</keyword>
<keyword evidence="4 5" id="KW-0067">ATP-binding</keyword>
<sequence>MLATRITEDLFQLAIGSMGLPMIILTVNTGSSSVRLAAFVNDDNELTELANARHDLAAGEPGNILKEFVRALGAGRIDVSAHRVVHGGTKFTASRLLDQEAEREIERLAPLAPLHNPVALRWICETRKALDTSIAQVAVFDTAFFSSLPETARTYAIDHALARKHGLRRYGFHGLAHQDMWRRWRQLKPGVPDGGRVISMQLGAGCSITAIDKGLPCDTSMGFSPLEGLVMATRSGDIDPALVAFLQRQEGFTLGQVDRLLNEQSGLLGVSGISADIRQLLSSQDEHARLAVDLYCYRARKYLGAYLAVLGGAEAIIFGGGVGENVPAVRARILAGMTWCGIEIDSEKNNDAREVSCISTRTSRIEVWIIPVNEAAVLAQEAATVMAAKENQSLEENPHE</sequence>
<comment type="subunit">
    <text evidence="5">Homodimer.</text>
</comment>
<keyword evidence="5" id="KW-0460">Magnesium</keyword>
<dbReference type="GO" id="GO:0006083">
    <property type="term" value="P:acetate metabolic process"/>
    <property type="evidence" value="ECO:0007669"/>
    <property type="project" value="TreeGrafter"/>
</dbReference>
<dbReference type="AlphaFoldDB" id="A0A1W6SS51"/>
<proteinExistence type="inferred from homology"/>
<comment type="catalytic activity">
    <reaction evidence="5">
        <text>acetate + ATP = acetyl phosphate + ADP</text>
        <dbReference type="Rhea" id="RHEA:11352"/>
        <dbReference type="ChEBI" id="CHEBI:22191"/>
        <dbReference type="ChEBI" id="CHEBI:30089"/>
        <dbReference type="ChEBI" id="CHEBI:30616"/>
        <dbReference type="ChEBI" id="CHEBI:456216"/>
        <dbReference type="EC" id="2.7.2.1"/>
    </reaction>
</comment>
<dbReference type="GO" id="GO:0005524">
    <property type="term" value="F:ATP binding"/>
    <property type="evidence" value="ECO:0007669"/>
    <property type="project" value="UniProtKB-KW"/>
</dbReference>
<dbReference type="UniPathway" id="UPA00340">
    <property type="reaction ID" value="UER00458"/>
</dbReference>
<dbReference type="NCBIfam" id="TIGR00016">
    <property type="entry name" value="ackA"/>
    <property type="match status" value="1"/>
</dbReference>
<feature type="binding site" evidence="5">
    <location>
        <begin position="276"/>
        <end position="278"/>
    </location>
    <ligand>
        <name>ATP</name>
        <dbReference type="ChEBI" id="CHEBI:30616"/>
    </ligand>
</feature>
<dbReference type="GO" id="GO:0005737">
    <property type="term" value="C:cytoplasm"/>
    <property type="evidence" value="ECO:0007669"/>
    <property type="project" value="UniProtKB-SubCell"/>
</dbReference>
<evidence type="ECO:0000256" key="2">
    <source>
        <dbReference type="ARBA" id="ARBA00022741"/>
    </source>
</evidence>
<dbReference type="HAMAP" id="MF_00020">
    <property type="entry name" value="Acetate_kinase"/>
    <property type="match status" value="1"/>
</dbReference>
<dbReference type="InterPro" id="IPR004372">
    <property type="entry name" value="Ac/propionate_kinase"/>
</dbReference>
<feature type="site" description="Transition state stabilizer" evidence="5">
    <location>
        <position position="234"/>
    </location>
</feature>
<keyword evidence="1 5" id="KW-0808">Transferase</keyword>
<dbReference type="KEGG" id="nlc:EBAPG3_012990"/>
<keyword evidence="3 5" id="KW-0418">Kinase</keyword>
<dbReference type="InterPro" id="IPR043129">
    <property type="entry name" value="ATPase_NBD"/>
</dbReference>
<gene>
    <name evidence="5" type="primary">ackA</name>
    <name evidence="7" type="ORF">EBAPG3_012990</name>
</gene>
<comment type="pathway">
    <text evidence="5">Metabolic intermediate biosynthesis; acetyl-CoA biosynthesis; acetyl-CoA from acetate: step 1/2.</text>
</comment>
<evidence type="ECO:0000256" key="3">
    <source>
        <dbReference type="ARBA" id="ARBA00022777"/>
    </source>
</evidence>
<dbReference type="GO" id="GO:0000287">
    <property type="term" value="F:magnesium ion binding"/>
    <property type="evidence" value="ECO:0007669"/>
    <property type="project" value="UniProtKB-UniRule"/>
</dbReference>
<evidence type="ECO:0000256" key="5">
    <source>
        <dbReference type="HAMAP-Rule" id="MF_00020"/>
    </source>
</evidence>
<dbReference type="PRINTS" id="PR00471">
    <property type="entry name" value="ACETATEKNASE"/>
</dbReference>
<dbReference type="PIRSF" id="PIRSF000722">
    <property type="entry name" value="Acetate_prop_kin"/>
    <property type="match status" value="1"/>
</dbReference>
<dbReference type="Gene3D" id="3.30.420.40">
    <property type="match status" value="2"/>
</dbReference>
<evidence type="ECO:0000313" key="8">
    <source>
        <dbReference type="Proteomes" id="UP000012179"/>
    </source>
</evidence>
<accession>A0A1W6SS51</accession>
<comment type="cofactor">
    <cofactor evidence="5">
        <name>Mg(2+)</name>
        <dbReference type="ChEBI" id="CHEBI:18420"/>
    </cofactor>
    <cofactor evidence="5">
        <name>Mn(2+)</name>
        <dbReference type="ChEBI" id="CHEBI:29035"/>
    </cofactor>
    <text evidence="5">Mg(2+). Can also accept Mn(2+).</text>
</comment>
<feature type="binding site" evidence="5">
    <location>
        <begin position="321"/>
        <end position="325"/>
    </location>
    <ligand>
        <name>ATP</name>
        <dbReference type="ChEBI" id="CHEBI:30616"/>
    </ligand>
</feature>
<feature type="binding site" evidence="5">
    <location>
        <position position="374"/>
    </location>
    <ligand>
        <name>Mg(2+)</name>
        <dbReference type="ChEBI" id="CHEBI:18420"/>
    </ligand>
</feature>
<dbReference type="GO" id="GO:0008776">
    <property type="term" value="F:acetate kinase activity"/>
    <property type="evidence" value="ECO:0007669"/>
    <property type="project" value="UniProtKB-UniRule"/>
</dbReference>
<feature type="binding site" evidence="5">
    <location>
        <position position="83"/>
    </location>
    <ligand>
        <name>substrate</name>
    </ligand>
</feature>
<organism evidence="7 8">
    <name type="scientific">Nitrosospira lacus</name>
    <dbReference type="NCBI Taxonomy" id="1288494"/>
    <lineage>
        <taxon>Bacteria</taxon>
        <taxon>Pseudomonadati</taxon>
        <taxon>Pseudomonadota</taxon>
        <taxon>Betaproteobacteria</taxon>
        <taxon>Nitrosomonadales</taxon>
        <taxon>Nitrosomonadaceae</taxon>
        <taxon>Nitrosospira</taxon>
    </lineage>
</organism>
<comment type="function">
    <text evidence="5">Catalyzes the formation of acetyl phosphate from acetate and ATP. Can also catalyze the reverse reaction.</text>
</comment>
<dbReference type="PANTHER" id="PTHR21060">
    <property type="entry name" value="ACETATE KINASE"/>
    <property type="match status" value="1"/>
</dbReference>
<dbReference type="InterPro" id="IPR000890">
    <property type="entry name" value="Aliphatic_acid_kin_short-chain"/>
</dbReference>
<evidence type="ECO:0000256" key="4">
    <source>
        <dbReference type="ARBA" id="ARBA00022840"/>
    </source>
</evidence>
<protein>
    <recommendedName>
        <fullName evidence="5">Acetate kinase</fullName>
        <ecNumber evidence="5">2.7.2.1</ecNumber>
    </recommendedName>
    <alternativeName>
        <fullName evidence="5">Acetokinase</fullName>
    </alternativeName>
</protein>
<comment type="subcellular location">
    <subcellularLocation>
        <location evidence="5">Cytoplasm</location>
    </subcellularLocation>
</comment>
<evidence type="ECO:0000256" key="6">
    <source>
        <dbReference type="RuleBase" id="RU003835"/>
    </source>
</evidence>
<dbReference type="Proteomes" id="UP000012179">
    <property type="component" value="Chromosome"/>
</dbReference>
<name>A0A1W6SS51_9PROT</name>
<feature type="active site" description="Proton donor/acceptor" evidence="5">
    <location>
        <position position="141"/>
    </location>
</feature>
<comment type="similarity">
    <text evidence="5 6">Belongs to the acetokinase family.</text>
</comment>
<feature type="site" description="Transition state stabilizer" evidence="5">
    <location>
        <position position="173"/>
    </location>
</feature>
<dbReference type="eggNOG" id="COG0282">
    <property type="taxonomic scope" value="Bacteria"/>
</dbReference>
<dbReference type="EMBL" id="CP021106">
    <property type="protein sequence ID" value="ARO88609.1"/>
    <property type="molecule type" value="Genomic_DNA"/>
</dbReference>
<dbReference type="EC" id="2.7.2.1" evidence="5"/>
<keyword evidence="8" id="KW-1185">Reference proteome</keyword>
<dbReference type="Pfam" id="PF00871">
    <property type="entry name" value="Acetate_kinase"/>
    <property type="match status" value="1"/>
</dbReference>